<dbReference type="SUPFAM" id="SSF56436">
    <property type="entry name" value="C-type lectin-like"/>
    <property type="match status" value="2"/>
</dbReference>
<evidence type="ECO:0000313" key="2">
    <source>
        <dbReference type="Proteomes" id="UP000887575"/>
    </source>
</evidence>
<dbReference type="AlphaFoldDB" id="A0AAF3FQW1"/>
<organism evidence="2 3">
    <name type="scientific">Mesorhabditis belari</name>
    <dbReference type="NCBI Taxonomy" id="2138241"/>
    <lineage>
        <taxon>Eukaryota</taxon>
        <taxon>Metazoa</taxon>
        <taxon>Ecdysozoa</taxon>
        <taxon>Nematoda</taxon>
        <taxon>Chromadorea</taxon>
        <taxon>Rhabditida</taxon>
        <taxon>Rhabditina</taxon>
        <taxon>Rhabditomorpha</taxon>
        <taxon>Rhabditoidea</taxon>
        <taxon>Rhabditidae</taxon>
        <taxon>Mesorhabditinae</taxon>
        <taxon>Mesorhabditis</taxon>
    </lineage>
</organism>
<dbReference type="SMART" id="SM00034">
    <property type="entry name" value="CLECT"/>
    <property type="match status" value="1"/>
</dbReference>
<sequence>MGQNDSWAWSDGSTFDYQRFQASNDTGDCLVMSAVDGTWKRDNCAADKYKTYYCVSRPMPSLSPPLPTQPSSLNCSSPQFQPLYNCLKGWQYFPETGYQYLVIYNVSFDDGEAYCQSLGAHLVSIHSEAENTFVTRLCCPSSEAYHYEAAAAMYLTGGHRRTFDWGPFTWTDGSANDYAGLSCTNEYGPANLVVCRE</sequence>
<dbReference type="InterPro" id="IPR050111">
    <property type="entry name" value="C-type_lectin/snaclec_domain"/>
</dbReference>
<accession>A0AAF3FQW1</accession>
<feature type="domain" description="C-type lectin" evidence="1">
    <location>
        <begin position="1"/>
        <end position="44"/>
    </location>
</feature>
<dbReference type="PROSITE" id="PS50041">
    <property type="entry name" value="C_TYPE_LECTIN_2"/>
    <property type="match status" value="1"/>
</dbReference>
<dbReference type="PANTHER" id="PTHR22803">
    <property type="entry name" value="MANNOSE, PHOSPHOLIPASE, LECTIN RECEPTOR RELATED"/>
    <property type="match status" value="1"/>
</dbReference>
<name>A0AAF3FQW1_9BILA</name>
<proteinExistence type="predicted"/>
<dbReference type="Proteomes" id="UP000887575">
    <property type="component" value="Unassembled WGS sequence"/>
</dbReference>
<protein>
    <recommendedName>
        <fullName evidence="1">C-type lectin domain-containing protein</fullName>
    </recommendedName>
</protein>
<dbReference type="WBParaSite" id="MBELARI_LOCUS85">
    <property type="protein sequence ID" value="MBELARI_LOCUS85"/>
    <property type="gene ID" value="MBELARI_LOCUS85"/>
</dbReference>
<keyword evidence="2" id="KW-1185">Reference proteome</keyword>
<evidence type="ECO:0000313" key="3">
    <source>
        <dbReference type="WBParaSite" id="MBELARI_LOCUS85"/>
    </source>
</evidence>
<dbReference type="InterPro" id="IPR016187">
    <property type="entry name" value="CTDL_fold"/>
</dbReference>
<dbReference type="InterPro" id="IPR016186">
    <property type="entry name" value="C-type_lectin-like/link_sf"/>
</dbReference>
<dbReference type="Pfam" id="PF00059">
    <property type="entry name" value="Lectin_C"/>
    <property type="match status" value="1"/>
</dbReference>
<dbReference type="Gene3D" id="3.10.100.10">
    <property type="entry name" value="Mannose-Binding Protein A, subunit A"/>
    <property type="match status" value="2"/>
</dbReference>
<reference evidence="3" key="1">
    <citation type="submission" date="2024-02" db="UniProtKB">
        <authorList>
            <consortium name="WormBaseParasite"/>
        </authorList>
    </citation>
    <scope>IDENTIFICATION</scope>
</reference>
<dbReference type="CDD" id="cd00037">
    <property type="entry name" value="CLECT"/>
    <property type="match status" value="1"/>
</dbReference>
<evidence type="ECO:0000259" key="1">
    <source>
        <dbReference type="PROSITE" id="PS50041"/>
    </source>
</evidence>
<dbReference type="InterPro" id="IPR001304">
    <property type="entry name" value="C-type_lectin-like"/>
</dbReference>